<dbReference type="KEGG" id="kmn:HW532_00295"/>
<keyword evidence="3" id="KW-1185">Reference proteome</keyword>
<dbReference type="RefSeq" id="WP_213162532.1">
    <property type="nucleotide sequence ID" value="NZ_CP058214.1"/>
</dbReference>
<reference evidence="2 3" key="1">
    <citation type="submission" date="2020-06" db="EMBL/GenBank/DDBJ databases">
        <title>Genome sequence of 2 isolates from Red Sea Mangroves.</title>
        <authorList>
            <person name="Sefrji F."/>
            <person name="Michoud G."/>
            <person name="Merlino G."/>
            <person name="Daffonchio D."/>
        </authorList>
    </citation>
    <scope>NUCLEOTIDE SEQUENCE [LARGE SCALE GENOMIC DNA]</scope>
    <source>
        <strain evidence="2 3">R1DC25</strain>
    </source>
</reference>
<evidence type="ECO:0000313" key="3">
    <source>
        <dbReference type="Proteomes" id="UP000593594"/>
    </source>
</evidence>
<protein>
    <submittedName>
        <fullName evidence="2">Uncharacterized protein</fullName>
    </submittedName>
</protein>
<keyword evidence="1" id="KW-0175">Coiled coil</keyword>
<gene>
    <name evidence="2" type="ORF">HW532_00295</name>
</gene>
<proteinExistence type="predicted"/>
<evidence type="ECO:0000313" key="2">
    <source>
        <dbReference type="EMBL" id="QPC41316.1"/>
    </source>
</evidence>
<evidence type="ECO:0000256" key="1">
    <source>
        <dbReference type="SAM" id="Coils"/>
    </source>
</evidence>
<dbReference type="AlphaFoldDB" id="A0A7S8C0Y2"/>
<dbReference type="Proteomes" id="UP000593594">
    <property type="component" value="Chromosome"/>
</dbReference>
<sequence>MRRAGTAPAFSWTILLAATLAIGAIGVEPAIADQKTYTSVRDCMRSVAKAESELNEAGEKAANLFNRARDLCMQTRYDQVRKSLNKVQDTSDAQ</sequence>
<feature type="coiled-coil region" evidence="1">
    <location>
        <begin position="40"/>
        <end position="67"/>
    </location>
</feature>
<dbReference type="EMBL" id="CP058214">
    <property type="protein sequence ID" value="QPC41316.1"/>
    <property type="molecule type" value="Genomic_DNA"/>
</dbReference>
<organism evidence="2 3">
    <name type="scientific">Kaustia mangrovi</name>
    <dbReference type="NCBI Taxonomy" id="2593653"/>
    <lineage>
        <taxon>Bacteria</taxon>
        <taxon>Pseudomonadati</taxon>
        <taxon>Pseudomonadota</taxon>
        <taxon>Alphaproteobacteria</taxon>
        <taxon>Hyphomicrobiales</taxon>
        <taxon>Parvibaculaceae</taxon>
        <taxon>Kaustia</taxon>
    </lineage>
</organism>
<accession>A0A7S8C0Y2</accession>
<name>A0A7S8C0Y2_9HYPH</name>